<dbReference type="EMBL" id="CP026377">
    <property type="protein sequence ID" value="AUX94806.1"/>
    <property type="molecule type" value="Genomic_DNA"/>
</dbReference>
<dbReference type="Proteomes" id="UP000238365">
    <property type="component" value="Chromosome"/>
</dbReference>
<evidence type="ECO:0000313" key="3">
    <source>
        <dbReference type="Proteomes" id="UP000238365"/>
    </source>
</evidence>
<sequence>MKIVLGLAALVASYTANAAFVNPMDFNGSEGQKQEVIEYIKEKVKSEYCDGAVDMCQPTTLRMMEKQNLAAFKQLTRAKNREVMDRVISDYCDSAVDMCNYVTIDMMYKQNLKASGEALSW</sequence>
<organism evidence="2 3">
    <name type="scientific">Mixta gaviniae</name>
    <dbReference type="NCBI Taxonomy" id="665914"/>
    <lineage>
        <taxon>Bacteria</taxon>
        <taxon>Pseudomonadati</taxon>
        <taxon>Pseudomonadota</taxon>
        <taxon>Gammaproteobacteria</taxon>
        <taxon>Enterobacterales</taxon>
        <taxon>Erwiniaceae</taxon>
        <taxon>Mixta</taxon>
    </lineage>
</organism>
<evidence type="ECO:0000256" key="1">
    <source>
        <dbReference type="SAM" id="SignalP"/>
    </source>
</evidence>
<evidence type="ECO:0000313" key="2">
    <source>
        <dbReference type="EMBL" id="AUX94806.1"/>
    </source>
</evidence>
<dbReference type="AlphaFoldDB" id="A0A2L0IJR7"/>
<accession>A0A2L0IJR7</accession>
<feature type="signal peptide" evidence="1">
    <location>
        <begin position="1"/>
        <end position="18"/>
    </location>
</feature>
<keyword evidence="1" id="KW-0732">Signal</keyword>
<protein>
    <submittedName>
        <fullName evidence="2">Uncharacterized protein</fullName>
    </submittedName>
</protein>
<gene>
    <name evidence="2" type="ORF">C2E15_18175</name>
</gene>
<feature type="chain" id="PRO_5014824059" evidence="1">
    <location>
        <begin position="19"/>
        <end position="121"/>
    </location>
</feature>
<keyword evidence="3" id="KW-1185">Reference proteome</keyword>
<reference evidence="2 3" key="1">
    <citation type="submission" date="2018-01" db="EMBL/GenBank/DDBJ databases">
        <title>Complete and assembled Genome of Pantoea gaviniae DSM22758T.</title>
        <authorList>
            <person name="Stevens M.J.A."/>
            <person name="Zurfluh K."/>
            <person name="Stephan R."/>
        </authorList>
    </citation>
    <scope>NUCLEOTIDE SEQUENCE [LARGE SCALE GENOMIC DNA]</scope>
    <source>
        <strain evidence="2 3">DSM 22758</strain>
    </source>
</reference>
<dbReference type="KEGG" id="pgz:C2E15_18175"/>
<name>A0A2L0IJR7_9GAMM</name>
<dbReference type="RefSeq" id="WP_104958614.1">
    <property type="nucleotide sequence ID" value="NZ_CP026377.1"/>
</dbReference>
<proteinExistence type="predicted"/>